<keyword evidence="1" id="KW-0238">DNA-binding</keyword>
<dbReference type="GO" id="GO:0005634">
    <property type="term" value="C:nucleus"/>
    <property type="evidence" value="ECO:0007669"/>
    <property type="project" value="TreeGrafter"/>
</dbReference>
<feature type="region of interest" description="Disordered" evidence="2">
    <location>
        <begin position="314"/>
        <end position="344"/>
    </location>
</feature>
<accession>A0AAV7JM04</accession>
<dbReference type="AlphaFoldDB" id="A0AAV7JM04"/>
<feature type="domain" description="HTH CENPB-type" evidence="3">
    <location>
        <begin position="1"/>
        <end position="38"/>
    </location>
</feature>
<keyword evidence="5" id="KW-1185">Reference proteome</keyword>
<gene>
    <name evidence="4" type="ORF">LOD99_6357</name>
</gene>
<dbReference type="InterPro" id="IPR050863">
    <property type="entry name" value="CenT-Element_Derived"/>
</dbReference>
<dbReference type="EMBL" id="JAKMXF010000316">
    <property type="protein sequence ID" value="KAI6649993.1"/>
    <property type="molecule type" value="Genomic_DNA"/>
</dbReference>
<reference evidence="4 5" key="1">
    <citation type="journal article" date="2023" name="BMC Biol.">
        <title>The compact genome of the sponge Oopsacas minuta (Hexactinellida) is lacking key metazoan core genes.</title>
        <authorList>
            <person name="Santini S."/>
            <person name="Schenkelaars Q."/>
            <person name="Jourda C."/>
            <person name="Duchesne M."/>
            <person name="Belahbib H."/>
            <person name="Rocher C."/>
            <person name="Selva M."/>
            <person name="Riesgo A."/>
            <person name="Vervoort M."/>
            <person name="Leys S.P."/>
            <person name="Kodjabachian L."/>
            <person name="Le Bivic A."/>
            <person name="Borchiellini C."/>
            <person name="Claverie J.M."/>
            <person name="Renard E."/>
        </authorList>
    </citation>
    <scope>NUCLEOTIDE SEQUENCE [LARGE SCALE GENOMIC DNA]</scope>
    <source>
        <strain evidence="4">SPO-2</strain>
    </source>
</reference>
<dbReference type="Pfam" id="PF03184">
    <property type="entry name" value="DDE_1"/>
    <property type="match status" value="1"/>
</dbReference>
<sequence>MLYQLPEEEARELGLEDFKASEGWLSRLKDRHGISAKAVSGEAKSVNVLTVENWKEELREIIKGCKEEDIYNTDETGLFFKTCSKKSLMFQGDTAHGSKKFKDRVTLLLTCSWSGEKMKPTLIGKSEKPRALKDADMKRIPVHYRAQKSSWMTSQLFTDFLQWFDTEGEEGAEQESCVLPQKHNELYSTARCWGNSDFQAVVQKKPPQSRALQFKQKFQNANSEDPYKTISIVLVICWATRAWNQVLSRTISRCFSKCGFMRNEGPVANIGMPEVTLEELELQGMEAADAGIVFAPTKTITQLVKEAMATVGKVREEDPQKTDCEDEEPTPVRPLPRPRKPSKRSCCTLRVEVMWES</sequence>
<evidence type="ECO:0000256" key="2">
    <source>
        <dbReference type="SAM" id="MobiDB-lite"/>
    </source>
</evidence>
<feature type="compositionally biased region" description="Basic and acidic residues" evidence="2">
    <location>
        <begin position="314"/>
        <end position="323"/>
    </location>
</feature>
<evidence type="ECO:0000256" key="1">
    <source>
        <dbReference type="ARBA" id="ARBA00023125"/>
    </source>
</evidence>
<evidence type="ECO:0000259" key="3">
    <source>
        <dbReference type="PROSITE" id="PS51253"/>
    </source>
</evidence>
<dbReference type="GO" id="GO:0003677">
    <property type="term" value="F:DNA binding"/>
    <property type="evidence" value="ECO:0007669"/>
    <property type="project" value="UniProtKB-KW"/>
</dbReference>
<evidence type="ECO:0000313" key="5">
    <source>
        <dbReference type="Proteomes" id="UP001165289"/>
    </source>
</evidence>
<comment type="caution">
    <text evidence="4">The sequence shown here is derived from an EMBL/GenBank/DDBJ whole genome shotgun (WGS) entry which is preliminary data.</text>
</comment>
<dbReference type="InterPro" id="IPR006600">
    <property type="entry name" value="HTH_CenpB_DNA-bd_dom"/>
</dbReference>
<dbReference type="PANTHER" id="PTHR19303:SF73">
    <property type="entry name" value="PROTEIN PDC2"/>
    <property type="match status" value="1"/>
</dbReference>
<name>A0AAV7JM04_9METZ</name>
<organism evidence="4 5">
    <name type="scientific">Oopsacas minuta</name>
    <dbReference type="NCBI Taxonomy" id="111878"/>
    <lineage>
        <taxon>Eukaryota</taxon>
        <taxon>Metazoa</taxon>
        <taxon>Porifera</taxon>
        <taxon>Hexactinellida</taxon>
        <taxon>Hexasterophora</taxon>
        <taxon>Lyssacinosida</taxon>
        <taxon>Leucopsacidae</taxon>
        <taxon>Oopsacas</taxon>
    </lineage>
</organism>
<dbReference type="PROSITE" id="PS51253">
    <property type="entry name" value="HTH_CENPB"/>
    <property type="match status" value="1"/>
</dbReference>
<protein>
    <submittedName>
        <fullName evidence="4">Tigger transposable element-derived protein 6</fullName>
    </submittedName>
</protein>
<dbReference type="Pfam" id="PF03221">
    <property type="entry name" value="HTH_Tnp_Tc5"/>
    <property type="match status" value="1"/>
</dbReference>
<proteinExistence type="predicted"/>
<dbReference type="PANTHER" id="PTHR19303">
    <property type="entry name" value="TRANSPOSON"/>
    <property type="match status" value="1"/>
</dbReference>
<evidence type="ECO:0000313" key="4">
    <source>
        <dbReference type="EMBL" id="KAI6649993.1"/>
    </source>
</evidence>
<dbReference type="InterPro" id="IPR004875">
    <property type="entry name" value="DDE_SF_endonuclease_dom"/>
</dbReference>
<dbReference type="Proteomes" id="UP001165289">
    <property type="component" value="Unassembled WGS sequence"/>
</dbReference>